<evidence type="ECO:0000256" key="1">
    <source>
        <dbReference type="SAM" id="MobiDB-lite"/>
    </source>
</evidence>
<name>A0A8J5HZI9_9STRA</name>
<dbReference type="Proteomes" id="UP000709295">
    <property type="component" value="Unassembled WGS sequence"/>
</dbReference>
<keyword evidence="3" id="KW-1185">Reference proteome</keyword>
<feature type="compositionally biased region" description="Polar residues" evidence="1">
    <location>
        <begin position="1"/>
        <end position="25"/>
    </location>
</feature>
<evidence type="ECO:0000313" key="3">
    <source>
        <dbReference type="Proteomes" id="UP000709295"/>
    </source>
</evidence>
<evidence type="ECO:0000313" key="2">
    <source>
        <dbReference type="EMBL" id="KAG6941829.1"/>
    </source>
</evidence>
<dbReference type="EMBL" id="JAENGY010003406">
    <property type="protein sequence ID" value="KAG6941829.1"/>
    <property type="molecule type" value="Genomic_DNA"/>
</dbReference>
<sequence length="87" mass="9011">TPAQGSASTDAATSVPASAGTSTSVTEDRLSVGEYHALQYKKHVKDKAVAPKTVLEGSSVLSTDGSMPTDYWSDINDVLMEDPAGLP</sequence>
<proteinExistence type="predicted"/>
<feature type="non-terminal residue" evidence="2">
    <location>
        <position position="87"/>
    </location>
</feature>
<gene>
    <name evidence="2" type="ORF">JG688_00018459</name>
</gene>
<reference evidence="2" key="1">
    <citation type="submission" date="2021-01" db="EMBL/GenBank/DDBJ databases">
        <title>Phytophthora aleatoria, a newly-described species from Pinus radiata is distinct from Phytophthora cactorum isolates based on comparative genomics.</title>
        <authorList>
            <person name="Mcdougal R."/>
            <person name="Panda P."/>
            <person name="Williams N."/>
            <person name="Studholme D.J."/>
        </authorList>
    </citation>
    <scope>NUCLEOTIDE SEQUENCE</scope>
    <source>
        <strain evidence="2">NZFS 4037</strain>
    </source>
</reference>
<organism evidence="2 3">
    <name type="scientific">Phytophthora aleatoria</name>
    <dbReference type="NCBI Taxonomy" id="2496075"/>
    <lineage>
        <taxon>Eukaryota</taxon>
        <taxon>Sar</taxon>
        <taxon>Stramenopiles</taxon>
        <taxon>Oomycota</taxon>
        <taxon>Peronosporomycetes</taxon>
        <taxon>Peronosporales</taxon>
        <taxon>Peronosporaceae</taxon>
        <taxon>Phytophthora</taxon>
    </lineage>
</organism>
<feature type="region of interest" description="Disordered" evidence="1">
    <location>
        <begin position="1"/>
        <end position="30"/>
    </location>
</feature>
<protein>
    <submittedName>
        <fullName evidence="2">Uncharacterized protein</fullName>
    </submittedName>
</protein>
<comment type="caution">
    <text evidence="2">The sequence shown here is derived from an EMBL/GenBank/DDBJ whole genome shotgun (WGS) entry which is preliminary data.</text>
</comment>
<accession>A0A8J5HZI9</accession>
<dbReference type="AlphaFoldDB" id="A0A8J5HZI9"/>